<organism evidence="2 3">
    <name type="scientific">Uncinocarpus reesii (strain UAMH 1704)</name>
    <dbReference type="NCBI Taxonomy" id="336963"/>
    <lineage>
        <taxon>Eukaryota</taxon>
        <taxon>Fungi</taxon>
        <taxon>Dikarya</taxon>
        <taxon>Ascomycota</taxon>
        <taxon>Pezizomycotina</taxon>
        <taxon>Eurotiomycetes</taxon>
        <taxon>Eurotiomycetidae</taxon>
        <taxon>Onygenales</taxon>
        <taxon>Onygenaceae</taxon>
        <taxon>Uncinocarpus</taxon>
    </lineage>
</organism>
<keyword evidence="3" id="KW-1185">Reference proteome</keyword>
<proteinExistence type="predicted"/>
<feature type="chain" id="PRO_5002939549" evidence="1">
    <location>
        <begin position="18"/>
        <end position="231"/>
    </location>
</feature>
<dbReference type="KEGG" id="ure:UREG_04153"/>
<name>C4JMU5_UNCRE</name>
<keyword evidence="1" id="KW-0732">Signal</keyword>
<dbReference type="VEuPathDB" id="FungiDB:UREG_04153"/>
<dbReference type="AlphaFoldDB" id="C4JMU5"/>
<sequence length="231" mass="26219">MPILIGAMFRLSTLLLSIRIHRIVIDFSLRNNMGKQRCLYPLRVRRPGGTAEPGLRCWCWMSFWVFVLGRCNFWPARCKEQEPDTWEIRAIPEVKAFVNPNASAADRLHHILAAADPRAKRCKKCKDYRSPIPLRRASSGNSRWPLDQSARAHWSAPPVPAAWTPTRAFPGSALARRGPHYRYPMGGLDSRRIQCARAVIGPRARGHPASRVSVPEITTRSVSYKRLSKDT</sequence>
<gene>
    <name evidence="2" type="ORF">UREG_04153</name>
</gene>
<dbReference type="Proteomes" id="UP000002058">
    <property type="component" value="Unassembled WGS sequence"/>
</dbReference>
<dbReference type="InParanoid" id="C4JMU5"/>
<dbReference type="GeneID" id="8437165"/>
<dbReference type="HOGENOM" id="CLU_1200589_0_0_1"/>
<feature type="signal peptide" evidence="1">
    <location>
        <begin position="1"/>
        <end position="17"/>
    </location>
</feature>
<dbReference type="RefSeq" id="XP_002544636.1">
    <property type="nucleotide sequence ID" value="XM_002544590.1"/>
</dbReference>
<evidence type="ECO:0000313" key="2">
    <source>
        <dbReference type="EMBL" id="EEP79307.1"/>
    </source>
</evidence>
<reference evidence="3" key="1">
    <citation type="journal article" date="2009" name="Genome Res.">
        <title>Comparative genomic analyses of the human fungal pathogens Coccidioides and their relatives.</title>
        <authorList>
            <person name="Sharpton T.J."/>
            <person name="Stajich J.E."/>
            <person name="Rounsley S.D."/>
            <person name="Gardner M.J."/>
            <person name="Wortman J.R."/>
            <person name="Jordar V.S."/>
            <person name="Maiti R."/>
            <person name="Kodira C.D."/>
            <person name="Neafsey D.E."/>
            <person name="Zeng Q."/>
            <person name="Hung C.-Y."/>
            <person name="McMahan C."/>
            <person name="Muszewska A."/>
            <person name="Grynberg M."/>
            <person name="Mandel M.A."/>
            <person name="Kellner E.M."/>
            <person name="Barker B.M."/>
            <person name="Galgiani J.N."/>
            <person name="Orbach M.J."/>
            <person name="Kirkland T.N."/>
            <person name="Cole G.T."/>
            <person name="Henn M.R."/>
            <person name="Birren B.W."/>
            <person name="Taylor J.W."/>
        </authorList>
    </citation>
    <scope>NUCLEOTIDE SEQUENCE [LARGE SCALE GENOMIC DNA]</scope>
    <source>
        <strain evidence="3">UAMH 1704</strain>
    </source>
</reference>
<evidence type="ECO:0000313" key="3">
    <source>
        <dbReference type="Proteomes" id="UP000002058"/>
    </source>
</evidence>
<accession>C4JMU5</accession>
<dbReference type="EMBL" id="CH476616">
    <property type="protein sequence ID" value="EEP79307.1"/>
    <property type="molecule type" value="Genomic_DNA"/>
</dbReference>
<evidence type="ECO:0000256" key="1">
    <source>
        <dbReference type="SAM" id="SignalP"/>
    </source>
</evidence>
<protein>
    <submittedName>
        <fullName evidence="2">Uncharacterized protein</fullName>
    </submittedName>
</protein>